<reference evidence="3 4" key="1">
    <citation type="journal article" date="2007" name="Science">
        <title>The Chlamydomonas genome reveals the evolution of key animal and plant functions.</title>
        <authorList>
            <person name="Merchant S.S."/>
            <person name="Prochnik S.E."/>
            <person name="Vallon O."/>
            <person name="Harris E.H."/>
            <person name="Karpowicz S.J."/>
            <person name="Witman G.B."/>
            <person name="Terry A."/>
            <person name="Salamov A."/>
            <person name="Fritz-Laylin L.K."/>
            <person name="Marechal-Drouard L."/>
            <person name="Marshall W.F."/>
            <person name="Qu L.H."/>
            <person name="Nelson D.R."/>
            <person name="Sanderfoot A.A."/>
            <person name="Spalding M.H."/>
            <person name="Kapitonov V.V."/>
            <person name="Ren Q."/>
            <person name="Ferris P."/>
            <person name="Lindquist E."/>
            <person name="Shapiro H."/>
            <person name="Lucas S.M."/>
            <person name="Grimwood J."/>
            <person name="Schmutz J."/>
            <person name="Cardol P."/>
            <person name="Cerutti H."/>
            <person name="Chanfreau G."/>
            <person name="Chen C.L."/>
            <person name="Cognat V."/>
            <person name="Croft M.T."/>
            <person name="Dent R."/>
            <person name="Dutcher S."/>
            <person name="Fernandez E."/>
            <person name="Fukuzawa H."/>
            <person name="Gonzalez-Ballester D."/>
            <person name="Gonzalez-Halphen D."/>
            <person name="Hallmann A."/>
            <person name="Hanikenne M."/>
            <person name="Hippler M."/>
            <person name="Inwood W."/>
            <person name="Jabbari K."/>
            <person name="Kalanon M."/>
            <person name="Kuras R."/>
            <person name="Lefebvre P.A."/>
            <person name="Lemaire S.D."/>
            <person name="Lobanov A.V."/>
            <person name="Lohr M."/>
            <person name="Manuell A."/>
            <person name="Meier I."/>
            <person name="Mets L."/>
            <person name="Mittag M."/>
            <person name="Mittelmeier T."/>
            <person name="Moroney J.V."/>
            <person name="Moseley J."/>
            <person name="Napoli C."/>
            <person name="Nedelcu A.M."/>
            <person name="Niyogi K."/>
            <person name="Novoselov S.V."/>
            <person name="Paulsen I.T."/>
            <person name="Pazour G."/>
            <person name="Purton S."/>
            <person name="Ral J.P."/>
            <person name="Riano-Pachon D.M."/>
            <person name="Riekhof W."/>
            <person name="Rymarquis L."/>
            <person name="Schroda M."/>
            <person name="Stern D."/>
            <person name="Umen J."/>
            <person name="Willows R."/>
            <person name="Wilson N."/>
            <person name="Zimmer S.L."/>
            <person name="Allmer J."/>
            <person name="Balk J."/>
            <person name="Bisova K."/>
            <person name="Chen C.J."/>
            <person name="Elias M."/>
            <person name="Gendler K."/>
            <person name="Hauser C."/>
            <person name="Lamb M.R."/>
            <person name="Ledford H."/>
            <person name="Long J.C."/>
            <person name="Minagawa J."/>
            <person name="Page M.D."/>
            <person name="Pan J."/>
            <person name="Pootakham W."/>
            <person name="Roje S."/>
            <person name="Rose A."/>
            <person name="Stahlberg E."/>
            <person name="Terauchi A.M."/>
            <person name="Yang P."/>
            <person name="Ball S."/>
            <person name="Bowler C."/>
            <person name="Dieckmann C.L."/>
            <person name="Gladyshev V.N."/>
            <person name="Green P."/>
            <person name="Jorgensen R."/>
            <person name="Mayfield S."/>
            <person name="Mueller-Roeber B."/>
            <person name="Rajamani S."/>
            <person name="Sayre R.T."/>
            <person name="Brokstein P."/>
            <person name="Dubchak I."/>
            <person name="Goodstein D."/>
            <person name="Hornick L."/>
            <person name="Huang Y.W."/>
            <person name="Jhaveri J."/>
            <person name="Luo Y."/>
            <person name="Martinez D."/>
            <person name="Ngau W.C."/>
            <person name="Otillar B."/>
            <person name="Poliakov A."/>
            <person name="Porter A."/>
            <person name="Szajkowski L."/>
            <person name="Werner G."/>
            <person name="Zhou K."/>
            <person name="Grigoriev I.V."/>
            <person name="Rokhsar D.S."/>
            <person name="Grossman A.R."/>
        </authorList>
    </citation>
    <scope>NUCLEOTIDE SEQUENCE [LARGE SCALE GENOMIC DNA]</scope>
    <source>
        <strain evidence="4">CC-503</strain>
    </source>
</reference>
<feature type="region of interest" description="Disordered" evidence="1">
    <location>
        <begin position="217"/>
        <end position="271"/>
    </location>
</feature>
<organism evidence="3 4">
    <name type="scientific">Chlamydomonas reinhardtii</name>
    <name type="common">Chlamydomonas smithii</name>
    <dbReference type="NCBI Taxonomy" id="3055"/>
    <lineage>
        <taxon>Eukaryota</taxon>
        <taxon>Viridiplantae</taxon>
        <taxon>Chlorophyta</taxon>
        <taxon>core chlorophytes</taxon>
        <taxon>Chlorophyceae</taxon>
        <taxon>CS clade</taxon>
        <taxon>Chlamydomonadales</taxon>
        <taxon>Chlamydomonadaceae</taxon>
        <taxon>Chlamydomonas</taxon>
    </lineage>
</organism>
<dbReference type="KEGG" id="cre:CHLRE_10g429850v5"/>
<feature type="domain" description="DUF7781" evidence="2">
    <location>
        <begin position="21"/>
        <end position="194"/>
    </location>
</feature>
<dbReference type="RefSeq" id="XP_042920021.1">
    <property type="nucleotide sequence ID" value="XM_043066624.1"/>
</dbReference>
<dbReference type="InParanoid" id="A0A2K3D9S5"/>
<proteinExistence type="predicted"/>
<dbReference type="AlphaFoldDB" id="A0A2K3D9S5"/>
<dbReference type="Proteomes" id="UP000006906">
    <property type="component" value="Chromosome 10"/>
</dbReference>
<dbReference type="Pfam" id="PF25003">
    <property type="entry name" value="DUF7781"/>
    <property type="match status" value="1"/>
</dbReference>
<dbReference type="GeneID" id="5728105"/>
<dbReference type="InterPro" id="IPR056683">
    <property type="entry name" value="DUF7781"/>
</dbReference>
<evidence type="ECO:0000313" key="3">
    <source>
        <dbReference type="EMBL" id="PNW77284.1"/>
    </source>
</evidence>
<dbReference type="OrthoDB" id="537661at2759"/>
<feature type="compositionally biased region" description="Gly residues" evidence="1">
    <location>
        <begin position="225"/>
        <end position="237"/>
    </location>
</feature>
<evidence type="ECO:0000256" key="1">
    <source>
        <dbReference type="SAM" id="MobiDB-lite"/>
    </source>
</evidence>
<dbReference type="Gramene" id="PNW77284">
    <property type="protein sequence ID" value="PNW77284"/>
    <property type="gene ID" value="CHLRE_10g429850v5"/>
</dbReference>
<evidence type="ECO:0000313" key="4">
    <source>
        <dbReference type="Proteomes" id="UP000006906"/>
    </source>
</evidence>
<dbReference type="EMBL" id="CM008971">
    <property type="protein sequence ID" value="PNW77284.1"/>
    <property type="molecule type" value="Genomic_DNA"/>
</dbReference>
<protein>
    <recommendedName>
        <fullName evidence="2">DUF7781 domain-containing protein</fullName>
    </recommendedName>
</protein>
<name>A0A2K3D9S5_CHLRE</name>
<keyword evidence="4" id="KW-1185">Reference proteome</keyword>
<dbReference type="OMA" id="FNWEPEY"/>
<sequence length="271" mass="29513">MSLVDDDDAQSQGVNSVLDEILDQYRFNWEPEYRVKFKKELASFTLGIGLSKPHQAESRLRLTLKPEHSDAGWRPGRFVQKVLVLPQQHFAALYSRKLAWGILRCQFVAGYFWDRKRPSLDYRLSTKWNEGLRIKRKEYYQPHNNLLLRAKWNLDMQLPDVEGHLGGVEGSTQVPVDVEYGSLDFSITQLDCVVDLDGHKYRTKKSTTAAGAAAAAAAAPAPGSSSGGAAGGSGRRGGSGDKDAGAVASGPGGAGAGSALAGRIAWPWQNK</sequence>
<accession>A0A2K3D9S5</accession>
<gene>
    <name evidence="3" type="ORF">CHLRE_10g429850v5</name>
</gene>
<dbReference type="ExpressionAtlas" id="A0A2K3D9S5">
    <property type="expression patterns" value="baseline"/>
</dbReference>
<evidence type="ECO:0000259" key="2">
    <source>
        <dbReference type="Pfam" id="PF25003"/>
    </source>
</evidence>